<organism evidence="15 16">
    <name type="scientific">Lysinibacillus parviboronicapiens</name>
    <dbReference type="NCBI Taxonomy" id="436516"/>
    <lineage>
        <taxon>Bacteria</taxon>
        <taxon>Bacillati</taxon>
        <taxon>Bacillota</taxon>
        <taxon>Bacilli</taxon>
        <taxon>Bacillales</taxon>
        <taxon>Bacillaceae</taxon>
        <taxon>Lysinibacillus</taxon>
    </lineage>
</organism>
<dbReference type="PANTHER" id="PTHR45453">
    <property type="entry name" value="PHOSPHATE REGULON SENSOR PROTEIN PHOR"/>
    <property type="match status" value="1"/>
</dbReference>
<keyword evidence="11" id="KW-0902">Two-component regulatory system</keyword>
<dbReference type="EC" id="2.7.13.3" evidence="3"/>
<dbReference type="PROSITE" id="PS50109">
    <property type="entry name" value="HIS_KIN"/>
    <property type="match status" value="1"/>
</dbReference>
<keyword evidence="16" id="KW-1185">Reference proteome</keyword>
<proteinExistence type="predicted"/>
<sequence length="330" mass="38478">MKLFFRDHASVIILYGISFLLLPWLFQSLDDLSTHYDYFIFLVSFFFMIWLIGRYYRRRKLYAHLQQASLTKNDLHLYEPQAMIEKAYSHKLRQMQYLYLSQQQLLEEQAEEKQLVLSHFAHQMKTPLSVIQLIIQSRTCETTGQSDDWQTIHNECEKLTFTLNQLLTYERTSNLVADLKIEPIVIKGLVQEVINDLKDYFIAKEVFPKLTVAESDVIYSDRKWLKIVFYQIINNAIKYSESETSIQITYDHASVQIINSGNTILDSEISRVFDLFYTGVKGRTNGEASGIGLYLVKKILTTLEHPFSLQSHNQVTTFAIDFSNSAKAFS</sequence>
<dbReference type="CDD" id="cd00082">
    <property type="entry name" value="HisKA"/>
    <property type="match status" value="1"/>
</dbReference>
<dbReference type="RefSeq" id="WP_354471911.1">
    <property type="nucleotide sequence ID" value="NZ_JBEPSB010000009.1"/>
</dbReference>
<dbReference type="InterPro" id="IPR003594">
    <property type="entry name" value="HATPase_dom"/>
</dbReference>
<keyword evidence="5 15" id="KW-0808">Transferase</keyword>
<name>A0ABV2PJW1_9BACI</name>
<evidence type="ECO:0000256" key="4">
    <source>
        <dbReference type="ARBA" id="ARBA00022475"/>
    </source>
</evidence>
<dbReference type="Pfam" id="PF02518">
    <property type="entry name" value="HATPase_c"/>
    <property type="match status" value="1"/>
</dbReference>
<comment type="catalytic activity">
    <reaction evidence="1">
        <text>ATP + protein L-histidine = ADP + protein N-phospho-L-histidine.</text>
        <dbReference type="EC" id="2.7.13.3"/>
    </reaction>
</comment>
<dbReference type="InterPro" id="IPR050351">
    <property type="entry name" value="BphY/WalK/GraS-like"/>
</dbReference>
<protein>
    <recommendedName>
        <fullName evidence="3">histidine kinase</fullName>
        <ecNumber evidence="3">2.7.13.3</ecNumber>
    </recommendedName>
</protein>
<evidence type="ECO:0000256" key="1">
    <source>
        <dbReference type="ARBA" id="ARBA00000085"/>
    </source>
</evidence>
<dbReference type="GO" id="GO:0004673">
    <property type="term" value="F:protein histidine kinase activity"/>
    <property type="evidence" value="ECO:0007669"/>
    <property type="project" value="UniProtKB-EC"/>
</dbReference>
<feature type="domain" description="Histidine kinase" evidence="14">
    <location>
        <begin position="119"/>
        <end position="326"/>
    </location>
</feature>
<keyword evidence="10 13" id="KW-1133">Transmembrane helix</keyword>
<dbReference type="SMART" id="SM00387">
    <property type="entry name" value="HATPase_c"/>
    <property type="match status" value="1"/>
</dbReference>
<evidence type="ECO:0000313" key="15">
    <source>
        <dbReference type="EMBL" id="MET4561220.1"/>
    </source>
</evidence>
<evidence type="ECO:0000256" key="9">
    <source>
        <dbReference type="ARBA" id="ARBA00022840"/>
    </source>
</evidence>
<keyword evidence="8 15" id="KW-0418">Kinase</keyword>
<evidence type="ECO:0000259" key="14">
    <source>
        <dbReference type="PROSITE" id="PS50109"/>
    </source>
</evidence>
<dbReference type="InterPro" id="IPR003661">
    <property type="entry name" value="HisK_dim/P_dom"/>
</dbReference>
<evidence type="ECO:0000256" key="11">
    <source>
        <dbReference type="ARBA" id="ARBA00023012"/>
    </source>
</evidence>
<accession>A0ABV2PJW1</accession>
<feature type="transmembrane region" description="Helical" evidence="13">
    <location>
        <begin position="38"/>
        <end position="56"/>
    </location>
</feature>
<evidence type="ECO:0000256" key="10">
    <source>
        <dbReference type="ARBA" id="ARBA00022989"/>
    </source>
</evidence>
<dbReference type="InterPro" id="IPR005467">
    <property type="entry name" value="His_kinase_dom"/>
</dbReference>
<dbReference type="EMBL" id="JBEPSB010000009">
    <property type="protein sequence ID" value="MET4561220.1"/>
    <property type="molecule type" value="Genomic_DNA"/>
</dbReference>
<dbReference type="Gene3D" id="1.10.287.130">
    <property type="match status" value="1"/>
</dbReference>
<dbReference type="Gene3D" id="3.30.565.10">
    <property type="entry name" value="Histidine kinase-like ATPase, C-terminal domain"/>
    <property type="match status" value="1"/>
</dbReference>
<comment type="caution">
    <text evidence="15">The sequence shown here is derived from an EMBL/GenBank/DDBJ whole genome shotgun (WGS) entry which is preliminary data.</text>
</comment>
<evidence type="ECO:0000256" key="2">
    <source>
        <dbReference type="ARBA" id="ARBA00004651"/>
    </source>
</evidence>
<dbReference type="SMART" id="SM00388">
    <property type="entry name" value="HisKA"/>
    <property type="match status" value="1"/>
</dbReference>
<evidence type="ECO:0000256" key="5">
    <source>
        <dbReference type="ARBA" id="ARBA00022679"/>
    </source>
</evidence>
<keyword evidence="4" id="KW-1003">Cell membrane</keyword>
<evidence type="ECO:0000256" key="12">
    <source>
        <dbReference type="ARBA" id="ARBA00023136"/>
    </source>
</evidence>
<evidence type="ECO:0000256" key="6">
    <source>
        <dbReference type="ARBA" id="ARBA00022692"/>
    </source>
</evidence>
<comment type="subcellular location">
    <subcellularLocation>
        <location evidence="2">Cell membrane</location>
        <topology evidence="2">Multi-pass membrane protein</topology>
    </subcellularLocation>
</comment>
<reference evidence="15 16" key="1">
    <citation type="submission" date="2024-06" db="EMBL/GenBank/DDBJ databases">
        <title>Sorghum-associated microbial communities from plants grown in Nebraska, USA.</title>
        <authorList>
            <person name="Schachtman D."/>
        </authorList>
    </citation>
    <scope>NUCLEOTIDE SEQUENCE [LARGE SCALE GENOMIC DNA]</scope>
    <source>
        <strain evidence="15 16">736</strain>
    </source>
</reference>
<feature type="transmembrane region" description="Helical" evidence="13">
    <location>
        <begin position="9"/>
        <end position="26"/>
    </location>
</feature>
<dbReference type="SUPFAM" id="SSF55874">
    <property type="entry name" value="ATPase domain of HSP90 chaperone/DNA topoisomerase II/histidine kinase"/>
    <property type="match status" value="1"/>
</dbReference>
<dbReference type="InterPro" id="IPR036097">
    <property type="entry name" value="HisK_dim/P_sf"/>
</dbReference>
<evidence type="ECO:0000256" key="3">
    <source>
        <dbReference type="ARBA" id="ARBA00012438"/>
    </source>
</evidence>
<keyword evidence="7" id="KW-0547">Nucleotide-binding</keyword>
<dbReference type="Pfam" id="PF00512">
    <property type="entry name" value="HisKA"/>
    <property type="match status" value="1"/>
</dbReference>
<evidence type="ECO:0000256" key="8">
    <source>
        <dbReference type="ARBA" id="ARBA00022777"/>
    </source>
</evidence>
<dbReference type="SUPFAM" id="SSF47384">
    <property type="entry name" value="Homodimeric domain of signal transducing histidine kinase"/>
    <property type="match status" value="1"/>
</dbReference>
<keyword evidence="12 13" id="KW-0472">Membrane</keyword>
<dbReference type="PANTHER" id="PTHR45453:SF2">
    <property type="entry name" value="HISTIDINE KINASE"/>
    <property type="match status" value="1"/>
</dbReference>
<evidence type="ECO:0000256" key="7">
    <source>
        <dbReference type="ARBA" id="ARBA00022741"/>
    </source>
</evidence>
<dbReference type="Proteomes" id="UP001549363">
    <property type="component" value="Unassembled WGS sequence"/>
</dbReference>
<dbReference type="InterPro" id="IPR036890">
    <property type="entry name" value="HATPase_C_sf"/>
</dbReference>
<keyword evidence="6 13" id="KW-0812">Transmembrane</keyword>
<evidence type="ECO:0000313" key="16">
    <source>
        <dbReference type="Proteomes" id="UP001549363"/>
    </source>
</evidence>
<keyword evidence="9" id="KW-0067">ATP-binding</keyword>
<evidence type="ECO:0000256" key="13">
    <source>
        <dbReference type="SAM" id="Phobius"/>
    </source>
</evidence>
<gene>
    <name evidence="15" type="ORF">ABIA69_002365</name>
</gene>